<accession>A0A6P7G1S0</accession>
<protein>
    <submittedName>
        <fullName evidence="1">Uncharacterized protein LOC114333338</fullName>
    </submittedName>
</protein>
<sequence>MAASASDIEEFLTGPLVKWLSTCVKRPETLQVYETFFDGAPINEVLLQIDPEPSQPVPSTSNLQGTVACSTNGLSLKHFSNLPENLLEVLVSLLLMSDNFSDFLDKLYFHLGNFN</sequence>
<evidence type="ECO:0000313" key="1">
    <source>
        <dbReference type="RefSeq" id="XP_028138998.1"/>
    </source>
</evidence>
<dbReference type="RefSeq" id="XP_028138998.1">
    <property type="nucleotide sequence ID" value="XM_028283197.1"/>
</dbReference>
<gene>
    <name evidence="1" type="primary">LOC114333338</name>
</gene>
<dbReference type="Gene3D" id="1.10.418.10">
    <property type="entry name" value="Calponin-like domain"/>
    <property type="match status" value="1"/>
</dbReference>
<dbReference type="InParanoid" id="A0A6P7G1S0"/>
<dbReference type="InterPro" id="IPR036872">
    <property type="entry name" value="CH_dom_sf"/>
</dbReference>
<dbReference type="AlphaFoldDB" id="A0A6P7G1S0"/>
<proteinExistence type="predicted"/>
<reference evidence="1" key="1">
    <citation type="submission" date="2025-08" db="UniProtKB">
        <authorList>
            <consortium name="RefSeq"/>
        </authorList>
    </citation>
    <scope>IDENTIFICATION</scope>
    <source>
        <tissue evidence="1">Whole insect</tissue>
    </source>
</reference>
<name>A0A6P7G1S0_DIAVI</name>
<organism evidence="1">
    <name type="scientific">Diabrotica virgifera virgifera</name>
    <name type="common">western corn rootworm</name>
    <dbReference type="NCBI Taxonomy" id="50390"/>
    <lineage>
        <taxon>Eukaryota</taxon>
        <taxon>Metazoa</taxon>
        <taxon>Ecdysozoa</taxon>
        <taxon>Arthropoda</taxon>
        <taxon>Hexapoda</taxon>
        <taxon>Insecta</taxon>
        <taxon>Pterygota</taxon>
        <taxon>Neoptera</taxon>
        <taxon>Endopterygota</taxon>
        <taxon>Coleoptera</taxon>
        <taxon>Polyphaga</taxon>
        <taxon>Cucujiformia</taxon>
        <taxon>Chrysomeloidea</taxon>
        <taxon>Chrysomelidae</taxon>
        <taxon>Galerucinae</taxon>
        <taxon>Diabroticina</taxon>
        <taxon>Diabroticites</taxon>
        <taxon>Diabrotica</taxon>
    </lineage>
</organism>
<dbReference type="SUPFAM" id="SSF116907">
    <property type="entry name" value="Hook domain"/>
    <property type="match status" value="1"/>
</dbReference>